<dbReference type="HOGENOM" id="CLU_155660_0_0_2"/>
<evidence type="ECO:0000259" key="1">
    <source>
        <dbReference type="PROSITE" id="PS50926"/>
    </source>
</evidence>
<sequence>MSRHQKKHSWAPYTSDVQKFSIYPSIKRPEEDRELRVGSIAVLNIDEVDEKGNGIAKYKNVRVIVRNASLGSRVKARILKLAPDYAVAEVVEVLEDSYVDY</sequence>
<protein>
    <submittedName>
        <fullName evidence="2">Deoxyribonuclease/rho motif-related TRAM</fullName>
    </submittedName>
</protein>
<dbReference type="SUPFAM" id="SSF50249">
    <property type="entry name" value="Nucleic acid-binding proteins"/>
    <property type="match status" value="1"/>
</dbReference>
<dbReference type="InParanoid" id="I3TG49"/>
<dbReference type="EMBL" id="CP003531">
    <property type="protein sequence ID" value="AFK51737.1"/>
    <property type="molecule type" value="Genomic_DNA"/>
</dbReference>
<gene>
    <name evidence="2" type="ordered locus">TCELL_1315</name>
</gene>
<proteinExistence type="predicted"/>
<reference evidence="2 3" key="1">
    <citation type="journal article" date="2012" name="J. Bacteriol.">
        <title>Complete genome sequence of the hyperthermophilic cellulolytic Crenarchaeon 'Thermogladius cellulolyticus' 1633.</title>
        <authorList>
            <person name="Mardanov A.V."/>
            <person name="Kochetkova T.V."/>
            <person name="Beletsky A.V."/>
            <person name="Bonch-Osmolovskaya E.A."/>
            <person name="Ravin N.V."/>
            <person name="Skryabin K.G."/>
        </authorList>
    </citation>
    <scope>NUCLEOTIDE SEQUENCE [LARGE SCALE GENOMIC DNA]</scope>
    <source>
        <strain evidence="3">DSM 22663 / VKM B-2946 / 1633</strain>
    </source>
</reference>
<evidence type="ECO:0000313" key="2">
    <source>
        <dbReference type="EMBL" id="AFK51737.1"/>
    </source>
</evidence>
<dbReference type="Pfam" id="PF01938">
    <property type="entry name" value="TRAM"/>
    <property type="match status" value="1"/>
</dbReference>
<accession>I3TG49</accession>
<organism evidence="2 3">
    <name type="scientific">Thermogladius calderae (strain DSM 22663 / VKM B-2946 / 1633)</name>
    <dbReference type="NCBI Taxonomy" id="1184251"/>
    <lineage>
        <taxon>Archaea</taxon>
        <taxon>Thermoproteota</taxon>
        <taxon>Thermoprotei</taxon>
        <taxon>Desulfurococcales</taxon>
        <taxon>Desulfurococcaceae</taxon>
        <taxon>Thermogladius</taxon>
    </lineage>
</organism>
<dbReference type="OrthoDB" id="17698at2157"/>
<evidence type="ECO:0000313" key="3">
    <source>
        <dbReference type="Proteomes" id="UP000005270"/>
    </source>
</evidence>
<dbReference type="Gene3D" id="2.40.50.140">
    <property type="entry name" value="Nucleic acid-binding proteins"/>
    <property type="match status" value="1"/>
</dbReference>
<dbReference type="PROSITE" id="PS50926">
    <property type="entry name" value="TRAM"/>
    <property type="match status" value="1"/>
</dbReference>
<dbReference type="Proteomes" id="UP000005270">
    <property type="component" value="Chromosome"/>
</dbReference>
<keyword evidence="3" id="KW-1185">Reference proteome</keyword>
<dbReference type="AlphaFoldDB" id="I3TG49"/>
<dbReference type="KEGG" id="thg:TCELL_1315"/>
<dbReference type="InterPro" id="IPR012340">
    <property type="entry name" value="NA-bd_OB-fold"/>
</dbReference>
<dbReference type="InterPro" id="IPR002792">
    <property type="entry name" value="TRAM_dom"/>
</dbReference>
<dbReference type="STRING" id="1184251.TCELL_1315"/>
<feature type="domain" description="TRAM" evidence="1">
    <location>
        <begin position="34"/>
        <end position="92"/>
    </location>
</feature>
<name>I3TG49_THEC1</name>
<dbReference type="eggNOG" id="arCOG01641">
    <property type="taxonomic scope" value="Archaea"/>
</dbReference>
<dbReference type="GeneID" id="13013639"/>
<dbReference type="RefSeq" id="WP_014737987.1">
    <property type="nucleotide sequence ID" value="NC_017954.1"/>
</dbReference>